<evidence type="ECO:0000313" key="2">
    <source>
        <dbReference type="Proteomes" id="UP000007753"/>
    </source>
</evidence>
<evidence type="ECO:0000313" key="1">
    <source>
        <dbReference type="EMBL" id="BAI97485.1"/>
    </source>
</evidence>
<sequence>MFGRAGPYPAGLVHDLLLRWSRHENEGRRQPVPPLPPRLIHVSGPALCPLFRRLAAERRSG</sequence>
<name>D4Z4F3_SPHIU</name>
<protein>
    <submittedName>
        <fullName evidence="1">Uncharacterized protein</fullName>
    </submittedName>
</protein>
<reference evidence="1 2" key="1">
    <citation type="journal article" date="2010" name="J. Bacteriol.">
        <title>Complete genome sequence of the representative gamma-hexachlorocyclohexane-degrading bacterium Sphingobium japonicum UT26.</title>
        <authorList>
            <person name="Nagata Y."/>
            <person name="Ohtsubo Y."/>
            <person name="Endo R."/>
            <person name="Ichikawa N."/>
            <person name="Ankai A."/>
            <person name="Oguchi A."/>
            <person name="Fukui S."/>
            <person name="Fujita N."/>
            <person name="Tsuda M."/>
        </authorList>
    </citation>
    <scope>NUCLEOTIDE SEQUENCE [LARGE SCALE GENOMIC DNA]</scope>
    <source>
        <strain evidence="2">DSM 16413 / CCM 7287 / MTCC 6362 / UT26 / NBRC 101211 / UT26S</strain>
    </source>
</reference>
<dbReference type="STRING" id="452662.SJA_C1-26510"/>
<dbReference type="KEGG" id="sjp:SJA_C1-26510"/>
<dbReference type="AlphaFoldDB" id="D4Z4F3"/>
<dbReference type="Proteomes" id="UP000007753">
    <property type="component" value="Chromosome 1"/>
</dbReference>
<keyword evidence="2" id="KW-1185">Reference proteome</keyword>
<dbReference type="HOGENOM" id="CLU_2920409_0_0_5"/>
<accession>D4Z4F3</accession>
<proteinExistence type="predicted"/>
<dbReference type="EMBL" id="AP010803">
    <property type="protein sequence ID" value="BAI97485.1"/>
    <property type="molecule type" value="Genomic_DNA"/>
</dbReference>
<gene>
    <name evidence="1" type="ordered locus">SJA_C1-26510</name>
</gene>
<organism evidence="1 2">
    <name type="scientific">Sphingobium indicum (strain DSM 16413 / CCM 7287 / MTCC 6362 / UT26 / NBRC 101211 / UT26S)</name>
    <name type="common">Sphingobium japonicum</name>
    <dbReference type="NCBI Taxonomy" id="452662"/>
    <lineage>
        <taxon>Bacteria</taxon>
        <taxon>Pseudomonadati</taxon>
        <taxon>Pseudomonadota</taxon>
        <taxon>Alphaproteobacteria</taxon>
        <taxon>Sphingomonadales</taxon>
        <taxon>Sphingomonadaceae</taxon>
        <taxon>Sphingobium</taxon>
    </lineage>
</organism>